<dbReference type="PANTHER" id="PTHR31087:SF122">
    <property type="entry name" value="TUBBY-LIKE PROTEIN"/>
    <property type="match status" value="1"/>
</dbReference>
<evidence type="ECO:0008006" key="4">
    <source>
        <dbReference type="Google" id="ProtNLM"/>
    </source>
</evidence>
<protein>
    <recommendedName>
        <fullName evidence="4">Protein LURP-one-related 15</fullName>
    </recommendedName>
</protein>
<accession>A0AA35ZU17</accession>
<dbReference type="Gene3D" id="2.40.160.200">
    <property type="entry name" value="LURP1-related"/>
    <property type="match status" value="1"/>
</dbReference>
<dbReference type="InterPro" id="IPR038595">
    <property type="entry name" value="LOR_sf"/>
</dbReference>
<dbReference type="InterPro" id="IPR007612">
    <property type="entry name" value="LOR"/>
</dbReference>
<dbReference type="Pfam" id="PF04525">
    <property type="entry name" value="LOR"/>
    <property type="match status" value="1"/>
</dbReference>
<gene>
    <name evidence="2" type="ORF">LSALG_LOCUS37640</name>
</gene>
<reference evidence="2" key="1">
    <citation type="submission" date="2023-04" db="EMBL/GenBank/DDBJ databases">
        <authorList>
            <person name="Vijverberg K."/>
            <person name="Xiong W."/>
            <person name="Schranz E."/>
        </authorList>
    </citation>
    <scope>NUCLEOTIDE SEQUENCE</scope>
</reference>
<dbReference type="AlphaFoldDB" id="A0AA35ZU17"/>
<proteinExistence type="inferred from homology"/>
<name>A0AA35ZU17_LACSI</name>
<dbReference type="Proteomes" id="UP001177003">
    <property type="component" value="Chromosome 8"/>
</dbReference>
<evidence type="ECO:0000313" key="3">
    <source>
        <dbReference type="Proteomes" id="UP001177003"/>
    </source>
</evidence>
<dbReference type="EMBL" id="OX465084">
    <property type="protein sequence ID" value="CAI9298904.1"/>
    <property type="molecule type" value="Genomic_DNA"/>
</dbReference>
<evidence type="ECO:0000256" key="1">
    <source>
        <dbReference type="ARBA" id="ARBA00005437"/>
    </source>
</evidence>
<evidence type="ECO:0000313" key="2">
    <source>
        <dbReference type="EMBL" id="CAI9298904.1"/>
    </source>
</evidence>
<dbReference type="PANTHER" id="PTHR31087">
    <property type="match status" value="1"/>
</dbReference>
<keyword evidence="3" id="KW-1185">Reference proteome</keyword>
<sequence>MAESNKAPSSSLVSVIGSQFLAPHQLDIIVDRISSGILLISDINHKIMFKVKPCDSFFHEQRVLLDADDKPIVVMRNKSMTAHDGWYVFRGDSESKSDMIFTTKRHCVIQLFKSDVDVFLANKTSSKNVCDFKVEGSRSKRNCTIYMGDTSTMIAQMSKMLSSENIIKFVNEKFKVTISPNVDFAFVITIIAIVEAMEDSHKKKSKGVVQVVGGVTNVVGLILLL</sequence>
<organism evidence="2 3">
    <name type="scientific">Lactuca saligna</name>
    <name type="common">Willowleaf lettuce</name>
    <dbReference type="NCBI Taxonomy" id="75948"/>
    <lineage>
        <taxon>Eukaryota</taxon>
        <taxon>Viridiplantae</taxon>
        <taxon>Streptophyta</taxon>
        <taxon>Embryophyta</taxon>
        <taxon>Tracheophyta</taxon>
        <taxon>Spermatophyta</taxon>
        <taxon>Magnoliopsida</taxon>
        <taxon>eudicotyledons</taxon>
        <taxon>Gunneridae</taxon>
        <taxon>Pentapetalae</taxon>
        <taxon>asterids</taxon>
        <taxon>campanulids</taxon>
        <taxon>Asterales</taxon>
        <taxon>Asteraceae</taxon>
        <taxon>Cichorioideae</taxon>
        <taxon>Cichorieae</taxon>
        <taxon>Lactucinae</taxon>
        <taxon>Lactuca</taxon>
    </lineage>
</organism>
<comment type="similarity">
    <text evidence="1">Belongs to the LOR family.</text>
</comment>
<dbReference type="InterPro" id="IPR025659">
    <property type="entry name" value="Tubby-like_C"/>
</dbReference>
<dbReference type="SUPFAM" id="SSF54518">
    <property type="entry name" value="Tubby C-terminal domain-like"/>
    <property type="match status" value="1"/>
</dbReference>